<evidence type="ECO:0000256" key="1">
    <source>
        <dbReference type="SAM" id="MobiDB-lite"/>
    </source>
</evidence>
<dbReference type="KEGG" id="vg:54992588"/>
<proteinExistence type="predicted"/>
<keyword evidence="2" id="KW-1133">Transmembrane helix</keyword>
<evidence type="ECO:0000313" key="3">
    <source>
        <dbReference type="EMBL" id="AWN07792.1"/>
    </source>
</evidence>
<sequence length="92" mass="9921">MNVEINDIVLLGLFILVGSVALIVGAALGAYSAFRQTKDDEAKAWDKGYRAGTRDSVSALTGLNSESTKTPNPHRLRGPFPRRTKAEDAPHV</sequence>
<feature type="transmembrane region" description="Helical" evidence="2">
    <location>
        <begin position="12"/>
        <end position="34"/>
    </location>
</feature>
<dbReference type="Proteomes" id="UP000247284">
    <property type="component" value="Segment"/>
</dbReference>
<keyword evidence="2" id="KW-0472">Membrane</keyword>
<reference evidence="4" key="1">
    <citation type="submission" date="2018-04" db="EMBL/GenBank/DDBJ databases">
        <authorList>
            <person name="Go L.Y."/>
            <person name="Mitchell J.A."/>
        </authorList>
    </citation>
    <scope>NUCLEOTIDE SEQUENCE [LARGE SCALE GENOMIC DNA]</scope>
</reference>
<keyword evidence="2" id="KW-0812">Transmembrane</keyword>
<dbReference type="GeneID" id="54992588"/>
<name>A0A2U8UUQ2_9CAUD</name>
<protein>
    <submittedName>
        <fullName evidence="3">Uncharacterized protein</fullName>
    </submittedName>
</protein>
<feature type="compositionally biased region" description="Polar residues" evidence="1">
    <location>
        <begin position="56"/>
        <end position="71"/>
    </location>
</feature>
<dbReference type="RefSeq" id="YP_009802060.1">
    <property type="nucleotide sequence ID" value="NC_047977.1"/>
</dbReference>
<accession>A0A2U8UUQ2</accession>
<gene>
    <name evidence="3" type="primary">121</name>
    <name evidence="3" type="ORF">PBI_HENDRIX_121</name>
</gene>
<evidence type="ECO:0000256" key="2">
    <source>
        <dbReference type="SAM" id="Phobius"/>
    </source>
</evidence>
<evidence type="ECO:0000313" key="4">
    <source>
        <dbReference type="Proteomes" id="UP000247284"/>
    </source>
</evidence>
<feature type="compositionally biased region" description="Basic residues" evidence="1">
    <location>
        <begin position="72"/>
        <end position="83"/>
    </location>
</feature>
<feature type="region of interest" description="Disordered" evidence="1">
    <location>
        <begin position="56"/>
        <end position="92"/>
    </location>
</feature>
<dbReference type="EMBL" id="MH183162">
    <property type="protein sequence ID" value="AWN07792.1"/>
    <property type="molecule type" value="Genomic_DNA"/>
</dbReference>
<organism evidence="3 4">
    <name type="scientific">Microbacterium phage Hendrix</name>
    <dbReference type="NCBI Taxonomy" id="2182341"/>
    <lineage>
        <taxon>Viruses</taxon>
        <taxon>Duplodnaviria</taxon>
        <taxon>Heunggongvirae</taxon>
        <taxon>Uroviricota</taxon>
        <taxon>Caudoviricetes</taxon>
        <taxon>Rogerhendrixvirus</taxon>
        <taxon>Rogerhendrixvirus hendrix</taxon>
    </lineage>
</organism>
<keyword evidence="4" id="KW-1185">Reference proteome</keyword>